<keyword evidence="1" id="KW-0472">Membrane</keyword>
<dbReference type="AlphaFoldDB" id="W6RZT1"/>
<protein>
    <recommendedName>
        <fullName evidence="4">YcxB-like protein domain-containing protein</fullName>
    </recommendedName>
</protein>
<dbReference type="KEGG" id="clt:CM240_1966"/>
<sequence length="141" mass="16541">MRKWKKGVYLIKKIKYEDIMGIIIYILISVVKKAIGVGSSKKGMLKIEQNKNTKEFFYGQYFFYDEWVYIKSIVNGEENEMKFQYNAIINIKEKNSTTILKLANGAIVCIDKNQCAEDFDLLMEFLREKTKMLHINTGMVK</sequence>
<evidence type="ECO:0000313" key="3">
    <source>
        <dbReference type="Proteomes" id="UP000019426"/>
    </source>
</evidence>
<dbReference type="STRING" id="1216932.CM240_1966"/>
<evidence type="ECO:0000313" key="2">
    <source>
        <dbReference type="EMBL" id="CDM69124.1"/>
    </source>
</evidence>
<dbReference type="PATRIC" id="fig|1216932.3.peg.1965"/>
<feature type="transmembrane region" description="Helical" evidence="1">
    <location>
        <begin position="20"/>
        <end position="39"/>
    </location>
</feature>
<dbReference type="Proteomes" id="UP000019426">
    <property type="component" value="Chromosome M2/40_rep1"/>
</dbReference>
<dbReference type="HOGENOM" id="CLU_1822005_0_0_9"/>
<keyword evidence="1" id="KW-0812">Transmembrane</keyword>
<dbReference type="RefSeq" id="WP_044038859.1">
    <property type="nucleotide sequence ID" value="NZ_HG917868.1"/>
</dbReference>
<evidence type="ECO:0000256" key="1">
    <source>
        <dbReference type="SAM" id="Phobius"/>
    </source>
</evidence>
<keyword evidence="3" id="KW-1185">Reference proteome</keyword>
<evidence type="ECO:0008006" key="4">
    <source>
        <dbReference type="Google" id="ProtNLM"/>
    </source>
</evidence>
<gene>
    <name evidence="2" type="ORF">CM240_1966</name>
</gene>
<keyword evidence="1" id="KW-1133">Transmembrane helix</keyword>
<organism evidence="2 3">
    <name type="scientific">Clostridium bornimense</name>
    <dbReference type="NCBI Taxonomy" id="1216932"/>
    <lineage>
        <taxon>Bacteria</taxon>
        <taxon>Bacillati</taxon>
        <taxon>Bacillota</taxon>
        <taxon>Clostridia</taxon>
        <taxon>Eubacteriales</taxon>
        <taxon>Clostridiaceae</taxon>
        <taxon>Clostridium</taxon>
    </lineage>
</organism>
<dbReference type="EMBL" id="HG917868">
    <property type="protein sequence ID" value="CDM69124.1"/>
    <property type="molecule type" value="Genomic_DNA"/>
</dbReference>
<reference evidence="2 3" key="1">
    <citation type="submission" date="2013-11" db="EMBL/GenBank/DDBJ databases">
        <title>Complete genome sequence of Clostridum sp. M2/40.</title>
        <authorList>
            <person name="Wibberg D."/>
            <person name="Puehler A."/>
            <person name="Schlueter A."/>
        </authorList>
    </citation>
    <scope>NUCLEOTIDE SEQUENCE [LARGE SCALE GENOMIC DNA]</scope>
    <source>
        <strain evidence="3">M2/40</strain>
    </source>
</reference>
<accession>W6RZT1</accession>
<proteinExistence type="predicted"/>
<name>W6RZT1_9CLOT</name>